<evidence type="ECO:0000256" key="5">
    <source>
        <dbReference type="ARBA" id="ARBA00022989"/>
    </source>
</evidence>
<feature type="transmembrane region" description="Helical" evidence="7">
    <location>
        <begin position="331"/>
        <end position="351"/>
    </location>
</feature>
<evidence type="ECO:0000313" key="10">
    <source>
        <dbReference type="RefSeq" id="XP_012944162.2"/>
    </source>
</evidence>
<feature type="transmembrane region" description="Helical" evidence="7">
    <location>
        <begin position="109"/>
        <end position="133"/>
    </location>
</feature>
<sequence>MEMMLLSILGPVLHCEWFITSWEQAFLTTLVMLGMAMSSSFWGTMCDKYGRKAILLFGSILAGYFGLLTAVSPMYIWICINRFLVGLAIGICPQSLTLYSEFLPTKSRALCMVCVEVFFAFGTAFEVVIAKLIMPTLGWRYLLGATAIPILLFPCLGYWLPESARYYLACGQRDKAQAVLNNISKGNRAQLPPGELGSLDHTVEKRGEIKDLFAKKYRAVSIILFASWFSVGFCYFGIALLVPTLFTNPDGCHGSDVSTSDKDECHVECVAFTQEDYDELVITGFADFPGLLFIVAVMTCLGRRHSVALCSLLFTIFLLLSNLCVNRITLTFFLFTARAVITGVYQGIYVYTSEVYPTHIRSLGMGFGSGLSRIGALLTPYLAQVGTEKNAYIGINGYVLFGIITICLVLALPIETKGRSMQDTEEYTELDN</sequence>
<feature type="transmembrane region" description="Helical" evidence="7">
    <location>
        <begin position="280"/>
        <end position="300"/>
    </location>
</feature>
<feature type="transmembrane region" description="Helical" evidence="7">
    <location>
        <begin position="219"/>
        <end position="241"/>
    </location>
</feature>
<evidence type="ECO:0000256" key="3">
    <source>
        <dbReference type="ARBA" id="ARBA00022448"/>
    </source>
</evidence>
<evidence type="ECO:0000313" key="9">
    <source>
        <dbReference type="Proteomes" id="UP000694888"/>
    </source>
</evidence>
<dbReference type="InterPro" id="IPR020846">
    <property type="entry name" value="MFS_dom"/>
</dbReference>
<dbReference type="RefSeq" id="XP_012944162.2">
    <property type="nucleotide sequence ID" value="XM_013088708.2"/>
</dbReference>
<dbReference type="PANTHER" id="PTHR23511:SF5">
    <property type="entry name" value="MAJOR FACILITATOR-TYPE TRANSPORTER HXNZ-RELATED"/>
    <property type="match status" value="1"/>
</dbReference>
<dbReference type="Proteomes" id="UP000694888">
    <property type="component" value="Unplaced"/>
</dbReference>
<evidence type="ECO:0000256" key="6">
    <source>
        <dbReference type="ARBA" id="ARBA00023136"/>
    </source>
</evidence>
<dbReference type="SUPFAM" id="SSF103473">
    <property type="entry name" value="MFS general substrate transporter"/>
    <property type="match status" value="1"/>
</dbReference>
<feature type="transmembrane region" description="Helical" evidence="7">
    <location>
        <begin position="307"/>
        <end position="325"/>
    </location>
</feature>
<comment type="similarity">
    <text evidence="2">Belongs to the major facilitator superfamily.</text>
</comment>
<organism evidence="9 10">
    <name type="scientific">Aplysia californica</name>
    <name type="common">California sea hare</name>
    <dbReference type="NCBI Taxonomy" id="6500"/>
    <lineage>
        <taxon>Eukaryota</taxon>
        <taxon>Metazoa</taxon>
        <taxon>Spiralia</taxon>
        <taxon>Lophotrochozoa</taxon>
        <taxon>Mollusca</taxon>
        <taxon>Gastropoda</taxon>
        <taxon>Heterobranchia</taxon>
        <taxon>Euthyneura</taxon>
        <taxon>Tectipleura</taxon>
        <taxon>Aplysiida</taxon>
        <taxon>Aplysioidea</taxon>
        <taxon>Aplysiidae</taxon>
        <taxon>Aplysia</taxon>
    </lineage>
</organism>
<keyword evidence="9" id="KW-1185">Reference proteome</keyword>
<name>A0ABM1AAU5_APLCA</name>
<dbReference type="Gene3D" id="1.20.1250.20">
    <property type="entry name" value="MFS general substrate transporter like domains"/>
    <property type="match status" value="1"/>
</dbReference>
<protein>
    <submittedName>
        <fullName evidence="10">Synaptic vesicle 2-related protein</fullName>
    </submittedName>
</protein>
<keyword evidence="6 7" id="KW-0472">Membrane</keyword>
<accession>A0ABM1AAU5</accession>
<dbReference type="GeneID" id="101848324"/>
<gene>
    <name evidence="10" type="primary">LOC101848324</name>
</gene>
<keyword evidence="3" id="KW-0813">Transport</keyword>
<dbReference type="PANTHER" id="PTHR23511">
    <property type="entry name" value="SYNAPTIC VESICLE GLYCOPROTEIN 2"/>
    <property type="match status" value="1"/>
</dbReference>
<dbReference type="Pfam" id="PF00083">
    <property type="entry name" value="Sugar_tr"/>
    <property type="match status" value="2"/>
</dbReference>
<feature type="transmembrane region" description="Helical" evidence="7">
    <location>
        <begin position="139"/>
        <end position="160"/>
    </location>
</feature>
<evidence type="ECO:0000256" key="1">
    <source>
        <dbReference type="ARBA" id="ARBA00004141"/>
    </source>
</evidence>
<feature type="transmembrane region" description="Helical" evidence="7">
    <location>
        <begin position="395"/>
        <end position="414"/>
    </location>
</feature>
<keyword evidence="4 7" id="KW-0812">Transmembrane</keyword>
<evidence type="ECO:0000259" key="8">
    <source>
        <dbReference type="PROSITE" id="PS50850"/>
    </source>
</evidence>
<evidence type="ECO:0000256" key="7">
    <source>
        <dbReference type="SAM" id="Phobius"/>
    </source>
</evidence>
<feature type="transmembrane region" description="Helical" evidence="7">
    <location>
        <begin position="363"/>
        <end position="383"/>
    </location>
</feature>
<proteinExistence type="inferred from homology"/>
<feature type="transmembrane region" description="Helical" evidence="7">
    <location>
        <begin position="25"/>
        <end position="42"/>
    </location>
</feature>
<feature type="transmembrane region" description="Helical" evidence="7">
    <location>
        <begin position="54"/>
        <end position="77"/>
    </location>
</feature>
<evidence type="ECO:0000256" key="4">
    <source>
        <dbReference type="ARBA" id="ARBA00022692"/>
    </source>
</evidence>
<reference evidence="10" key="1">
    <citation type="submission" date="2025-08" db="UniProtKB">
        <authorList>
            <consortium name="RefSeq"/>
        </authorList>
    </citation>
    <scope>IDENTIFICATION</scope>
</reference>
<feature type="domain" description="Major facilitator superfamily (MFS) profile" evidence="8">
    <location>
        <begin position="1"/>
        <end position="419"/>
    </location>
</feature>
<dbReference type="PROSITE" id="PS50850">
    <property type="entry name" value="MFS"/>
    <property type="match status" value="1"/>
</dbReference>
<dbReference type="InterPro" id="IPR005828">
    <property type="entry name" value="MFS_sugar_transport-like"/>
</dbReference>
<dbReference type="InterPro" id="IPR036259">
    <property type="entry name" value="MFS_trans_sf"/>
</dbReference>
<feature type="transmembrane region" description="Helical" evidence="7">
    <location>
        <begin position="83"/>
        <end position="102"/>
    </location>
</feature>
<keyword evidence="5 7" id="KW-1133">Transmembrane helix</keyword>
<comment type="subcellular location">
    <subcellularLocation>
        <location evidence="1">Membrane</location>
        <topology evidence="1">Multi-pass membrane protein</topology>
    </subcellularLocation>
</comment>
<evidence type="ECO:0000256" key="2">
    <source>
        <dbReference type="ARBA" id="ARBA00008335"/>
    </source>
</evidence>